<evidence type="ECO:0000256" key="1">
    <source>
        <dbReference type="SAM" id="MobiDB-lite"/>
    </source>
</evidence>
<dbReference type="RefSeq" id="WP_058941931.1">
    <property type="nucleotide sequence ID" value="NZ_LNSV01000020.1"/>
</dbReference>
<accession>A0A124ECV8</accession>
<sequence length="163" mass="17654">MRRLLKGEVTGSADALWVPVRGNHCGTVEEETGPQHRPAGTTRQPRGAGRAYTAALAKVNTELAGVEGWSPLPERMEQLRRGVAAPRSTSCRRAPTPRRPPTSWAARRRPVAGSPPPRGPSHRDHRPRRPRRGPAHPGSTSTALREAVGGHRLAGMFTSFDST</sequence>
<evidence type="ECO:0000313" key="2">
    <source>
        <dbReference type="EMBL" id="KUH38871.1"/>
    </source>
</evidence>
<organism evidence="2 3">
    <name type="scientific">Streptomyces kanasensis</name>
    <dbReference type="NCBI Taxonomy" id="936756"/>
    <lineage>
        <taxon>Bacteria</taxon>
        <taxon>Bacillati</taxon>
        <taxon>Actinomycetota</taxon>
        <taxon>Actinomycetes</taxon>
        <taxon>Kitasatosporales</taxon>
        <taxon>Streptomycetaceae</taxon>
        <taxon>Streptomyces</taxon>
    </lineage>
</organism>
<feature type="region of interest" description="Disordered" evidence="1">
    <location>
        <begin position="27"/>
        <end position="49"/>
    </location>
</feature>
<evidence type="ECO:0000313" key="3">
    <source>
        <dbReference type="Proteomes" id="UP000054011"/>
    </source>
</evidence>
<dbReference type="EMBL" id="LNSV01000020">
    <property type="protein sequence ID" value="KUH38871.1"/>
    <property type="molecule type" value="Genomic_DNA"/>
</dbReference>
<dbReference type="Proteomes" id="UP000054011">
    <property type="component" value="Unassembled WGS sequence"/>
</dbReference>
<reference evidence="2 3" key="1">
    <citation type="submission" date="2015-11" db="EMBL/GenBank/DDBJ databases">
        <title>Genome-wide analysis reveals the secondary metabolome in Streptomyces kanasensis ZX01.</title>
        <authorList>
            <person name="Zhang G."/>
            <person name="Han L."/>
            <person name="Feng J."/>
            <person name="Zhang X."/>
        </authorList>
    </citation>
    <scope>NUCLEOTIDE SEQUENCE [LARGE SCALE GENOMIC DNA]</scope>
    <source>
        <strain evidence="2 3">ZX01</strain>
    </source>
</reference>
<name>A0A124ECV8_9ACTN</name>
<dbReference type="AlphaFoldDB" id="A0A124ECV8"/>
<feature type="compositionally biased region" description="Basic residues" evidence="1">
    <location>
        <begin position="123"/>
        <end position="134"/>
    </location>
</feature>
<keyword evidence="3" id="KW-1185">Reference proteome</keyword>
<gene>
    <name evidence="2" type="ORF">ATE80_10660</name>
</gene>
<proteinExistence type="predicted"/>
<protein>
    <submittedName>
        <fullName evidence="2">Uncharacterized protein</fullName>
    </submittedName>
</protein>
<comment type="caution">
    <text evidence="2">The sequence shown here is derived from an EMBL/GenBank/DDBJ whole genome shotgun (WGS) entry which is preliminary data.</text>
</comment>
<dbReference type="STRING" id="936756.ATE80_10660"/>
<feature type="region of interest" description="Disordered" evidence="1">
    <location>
        <begin position="66"/>
        <end position="163"/>
    </location>
</feature>